<dbReference type="GO" id="GO:0043138">
    <property type="term" value="F:3'-5' DNA helicase activity"/>
    <property type="evidence" value="ECO:0007669"/>
    <property type="project" value="TreeGrafter"/>
</dbReference>
<dbReference type="GO" id="GO:0003677">
    <property type="term" value="F:DNA binding"/>
    <property type="evidence" value="ECO:0007669"/>
    <property type="project" value="InterPro"/>
</dbReference>
<keyword evidence="1" id="KW-0547">Nucleotide-binding</keyword>
<dbReference type="GO" id="GO:0000725">
    <property type="term" value="P:recombinational repair"/>
    <property type="evidence" value="ECO:0007669"/>
    <property type="project" value="TreeGrafter"/>
</dbReference>
<dbReference type="AlphaFoldDB" id="A0A6P0AYA3"/>
<dbReference type="PANTHER" id="PTHR11070">
    <property type="entry name" value="UVRD / RECB / PCRA DNA HELICASE FAMILY MEMBER"/>
    <property type="match status" value="1"/>
</dbReference>
<evidence type="ECO:0000313" key="8">
    <source>
        <dbReference type="Proteomes" id="UP000471560"/>
    </source>
</evidence>
<name>A0A6P0AYA3_RHILE</name>
<keyword evidence="2" id="KW-0378">Hydrolase</keyword>
<proteinExistence type="predicted"/>
<dbReference type="EMBL" id="WUEZ01000001">
    <property type="protein sequence ID" value="NEI32557.1"/>
    <property type="molecule type" value="Genomic_DNA"/>
</dbReference>
<evidence type="ECO:0000259" key="6">
    <source>
        <dbReference type="Pfam" id="PF00580"/>
    </source>
</evidence>
<dbReference type="RefSeq" id="WP_131646262.1">
    <property type="nucleotide sequence ID" value="NZ_JAAXDO010000009.1"/>
</dbReference>
<reference evidence="7 8" key="1">
    <citation type="submission" date="2019-12" db="EMBL/GenBank/DDBJ databases">
        <title>Rhizobium genotypes associated with high levels of biological nitrogen fixation by grain legumes in a temperate-maritime cropping system.</title>
        <authorList>
            <person name="Maluk M."/>
            <person name="Francesc Ferrando Molina F."/>
            <person name="Lopez Del Egido L."/>
            <person name="Lafos M."/>
            <person name="Langarica-Fuentes A."/>
            <person name="Gebre Yohannes G."/>
            <person name="Young M.W."/>
            <person name="Martin P."/>
            <person name="Gantlett R."/>
            <person name="Kenicer G."/>
            <person name="Hawes C."/>
            <person name="Begg G.S."/>
            <person name="Quilliam R.S."/>
            <person name="Squire G.R."/>
            <person name="Poole P.S."/>
            <person name="Young P.W."/>
            <person name="Iannetta P.M."/>
            <person name="James E.K."/>
        </authorList>
    </citation>
    <scope>NUCLEOTIDE SEQUENCE [LARGE SCALE GENOMIC DNA]</scope>
    <source>
        <strain evidence="7 8">JHI1096</strain>
    </source>
</reference>
<dbReference type="Proteomes" id="UP000471560">
    <property type="component" value="Unassembled WGS sequence"/>
</dbReference>
<dbReference type="InterPro" id="IPR000212">
    <property type="entry name" value="DNA_helicase_UvrD/REP"/>
</dbReference>
<feature type="domain" description="UvrD-like helicase ATP-binding" evidence="6">
    <location>
        <begin position="106"/>
        <end position="163"/>
    </location>
</feature>
<dbReference type="Pfam" id="PF00580">
    <property type="entry name" value="UvrD-helicase"/>
    <property type="match status" value="1"/>
</dbReference>
<dbReference type="GO" id="GO:0005829">
    <property type="term" value="C:cytosol"/>
    <property type="evidence" value="ECO:0007669"/>
    <property type="project" value="TreeGrafter"/>
</dbReference>
<comment type="caution">
    <text evidence="7">The sequence shown here is derived from an EMBL/GenBank/DDBJ whole genome shotgun (WGS) entry which is preliminary data.</text>
</comment>
<dbReference type="InterPro" id="IPR027417">
    <property type="entry name" value="P-loop_NTPase"/>
</dbReference>
<dbReference type="GO" id="GO:0016787">
    <property type="term" value="F:hydrolase activity"/>
    <property type="evidence" value="ECO:0007669"/>
    <property type="project" value="UniProtKB-KW"/>
</dbReference>
<evidence type="ECO:0000256" key="4">
    <source>
        <dbReference type="ARBA" id="ARBA00022840"/>
    </source>
</evidence>
<accession>A0A6P0AYA3</accession>
<evidence type="ECO:0000256" key="2">
    <source>
        <dbReference type="ARBA" id="ARBA00022801"/>
    </source>
</evidence>
<dbReference type="Gene3D" id="3.40.50.300">
    <property type="entry name" value="P-loop containing nucleotide triphosphate hydrolases"/>
    <property type="match status" value="1"/>
</dbReference>
<protein>
    <recommendedName>
        <fullName evidence="5">DNA 3'-5' helicase II</fullName>
    </recommendedName>
</protein>
<keyword evidence="3" id="KW-0347">Helicase</keyword>
<gene>
    <name evidence="7" type="ORF">GR204_00780</name>
</gene>
<evidence type="ECO:0000256" key="1">
    <source>
        <dbReference type="ARBA" id="ARBA00022741"/>
    </source>
</evidence>
<dbReference type="InterPro" id="IPR014016">
    <property type="entry name" value="UvrD-like_ATP-bd"/>
</dbReference>
<evidence type="ECO:0000313" key="7">
    <source>
        <dbReference type="EMBL" id="NEI32557.1"/>
    </source>
</evidence>
<sequence length="476" mass="51749">MVTVVDILQAQRGHVEAPAGCGKTELIAGSVAGVVSKPTLILTHTTAGVAALRQRLNRANVPSANYRLNTIAGWAIAVVCMFPERASYFHDPLLPPNYPAIQTAVGLLCQSGDISRELRATYGRLLVDEYQDCSVSQHAIVSGIANAIPTVVFGDPMQAIFGFGNDPLAGWHGQVAATFPRIGVLGTPWRWNNAGAHDLGNWLITARTQLASGGSIDLRTCPNRIFWHCVGADLNALITEQIRIQYDIGRQYPNESLLIIGDSIQAQSRHDYASRAHGVSVVEPVDFRDVVGIAEQMTGQTGSALLQSCIRFLTTVMVNVYGDQVQARMQTILNNRNRTPPTPQELAAITLTNGGGYAEAVAFLRSMASDRERRVYRHSAFNILIDCLSAAVTTTKMPSETIAVLREQRRQSGRAIPAKAVGSTLLLKGLEANHVVILDADHARNAMTKEHLYVALSRGARSVHVFSRSWRLPYAN</sequence>
<organism evidence="7 8">
    <name type="scientific">Rhizobium leguminosarum</name>
    <dbReference type="NCBI Taxonomy" id="384"/>
    <lineage>
        <taxon>Bacteria</taxon>
        <taxon>Pseudomonadati</taxon>
        <taxon>Pseudomonadota</taxon>
        <taxon>Alphaproteobacteria</taxon>
        <taxon>Hyphomicrobiales</taxon>
        <taxon>Rhizobiaceae</taxon>
        <taxon>Rhizobium/Agrobacterium group</taxon>
        <taxon>Rhizobium</taxon>
    </lineage>
</organism>
<dbReference type="GO" id="GO:0033202">
    <property type="term" value="C:DNA helicase complex"/>
    <property type="evidence" value="ECO:0007669"/>
    <property type="project" value="TreeGrafter"/>
</dbReference>
<keyword evidence="4" id="KW-0067">ATP-binding</keyword>
<dbReference type="SUPFAM" id="SSF52540">
    <property type="entry name" value="P-loop containing nucleoside triphosphate hydrolases"/>
    <property type="match status" value="1"/>
</dbReference>
<dbReference type="GO" id="GO:0005524">
    <property type="term" value="F:ATP binding"/>
    <property type="evidence" value="ECO:0007669"/>
    <property type="project" value="UniProtKB-KW"/>
</dbReference>
<dbReference type="PANTHER" id="PTHR11070:SF2">
    <property type="entry name" value="ATP-DEPENDENT DNA HELICASE SRS2"/>
    <property type="match status" value="1"/>
</dbReference>
<evidence type="ECO:0000256" key="3">
    <source>
        <dbReference type="ARBA" id="ARBA00022806"/>
    </source>
</evidence>
<evidence type="ECO:0000256" key="5">
    <source>
        <dbReference type="ARBA" id="ARBA00034923"/>
    </source>
</evidence>